<dbReference type="Proteomes" id="UP000029278">
    <property type="component" value="Unassembled WGS sequence"/>
</dbReference>
<accession>A0A090ZNP9</accession>
<proteinExistence type="predicted"/>
<feature type="transmembrane region" description="Helical" evidence="1">
    <location>
        <begin position="6"/>
        <end position="25"/>
    </location>
</feature>
<dbReference type="STRING" id="44252.DJ90_1864"/>
<gene>
    <name evidence="2" type="ORF">DJ90_1864</name>
</gene>
<organism evidence="2 3">
    <name type="scientific">Paenibacillus macerans</name>
    <name type="common">Bacillus macerans</name>
    <dbReference type="NCBI Taxonomy" id="44252"/>
    <lineage>
        <taxon>Bacteria</taxon>
        <taxon>Bacillati</taxon>
        <taxon>Bacillota</taxon>
        <taxon>Bacilli</taxon>
        <taxon>Bacillales</taxon>
        <taxon>Paenibacillaceae</taxon>
        <taxon>Paenibacillus</taxon>
    </lineage>
</organism>
<name>A0A090ZNP9_PAEMA</name>
<dbReference type="HOGENOM" id="CLU_2975046_0_0_9"/>
<evidence type="ECO:0000313" key="2">
    <source>
        <dbReference type="EMBL" id="KFN12232.1"/>
    </source>
</evidence>
<keyword evidence="1" id="KW-0812">Transmembrane</keyword>
<keyword evidence="1" id="KW-0472">Membrane</keyword>
<evidence type="ECO:0000256" key="1">
    <source>
        <dbReference type="SAM" id="Phobius"/>
    </source>
</evidence>
<comment type="caution">
    <text evidence="2">The sequence shown here is derived from an EMBL/GenBank/DDBJ whole genome shotgun (WGS) entry which is preliminary data.</text>
</comment>
<protein>
    <submittedName>
        <fullName evidence="2">Uncharacterized protein</fullName>
    </submittedName>
</protein>
<evidence type="ECO:0000313" key="3">
    <source>
        <dbReference type="Proteomes" id="UP000029278"/>
    </source>
</evidence>
<sequence length="58" mass="6546">MSIIVQAVLGICILIGVYFAVRGAVESPRTHIYARRLHEKFTRNVHGNGDEDEDKNVH</sequence>
<reference evidence="2 3" key="1">
    <citation type="submission" date="2014-04" db="EMBL/GenBank/DDBJ databases">
        <authorList>
            <person name="Bishop-Lilly K.A."/>
            <person name="Broomall S.M."/>
            <person name="Chain P.S."/>
            <person name="Chertkov O."/>
            <person name="Coyne S.R."/>
            <person name="Daligault H.E."/>
            <person name="Davenport K.W."/>
            <person name="Erkkila T."/>
            <person name="Frey K.G."/>
            <person name="Gibbons H.S."/>
            <person name="Gu W."/>
            <person name="Jaissle J."/>
            <person name="Johnson S.L."/>
            <person name="Koroleva G.I."/>
            <person name="Ladner J.T."/>
            <person name="Lo C.-C."/>
            <person name="Minogue T.D."/>
            <person name="Munk C."/>
            <person name="Palacios G.F."/>
            <person name="Redden C.L."/>
            <person name="Rosenzweig C.N."/>
            <person name="Scholz M.B."/>
            <person name="Teshima H."/>
            <person name="Xu Y."/>
        </authorList>
    </citation>
    <scope>NUCLEOTIDE SEQUENCE [LARGE SCALE GENOMIC DNA]</scope>
    <source>
        <strain evidence="2 3">8244</strain>
    </source>
</reference>
<dbReference type="EMBL" id="JMQA01000001">
    <property type="protein sequence ID" value="KFN12232.1"/>
    <property type="molecule type" value="Genomic_DNA"/>
</dbReference>
<keyword evidence="3" id="KW-1185">Reference proteome</keyword>
<dbReference type="AlphaFoldDB" id="A0A090ZNP9"/>
<keyword evidence="1" id="KW-1133">Transmembrane helix</keyword>